<reference evidence="2 3" key="1">
    <citation type="submission" date="2017-11" db="EMBL/GenBank/DDBJ databases">
        <title>Comparative genomics of Botrytis spp.</title>
        <authorList>
            <person name="Valero-Jimenez C.A."/>
            <person name="Tapia P."/>
            <person name="Veloso J."/>
            <person name="Silva-Moreno E."/>
            <person name="Staats M."/>
            <person name="Valdes J.H."/>
            <person name="Van Kan J.A.L."/>
        </authorList>
    </citation>
    <scope>NUCLEOTIDE SEQUENCE [LARGE SCALE GENOMIC DNA]</scope>
    <source>
        <strain evidence="2 3">MUCL2830</strain>
    </source>
</reference>
<dbReference type="AlphaFoldDB" id="A0A4Y8D6Z3"/>
<name>A0A4Y8D6Z3_9HELO</name>
<protein>
    <recommendedName>
        <fullName evidence="4">Secreted protein</fullName>
    </recommendedName>
</protein>
<gene>
    <name evidence="2" type="ORF">BOTCAL_0091g00300</name>
</gene>
<comment type="caution">
    <text evidence="2">The sequence shown here is derived from an EMBL/GenBank/DDBJ whole genome shotgun (WGS) entry which is preliminary data.</text>
</comment>
<evidence type="ECO:0000313" key="2">
    <source>
        <dbReference type="EMBL" id="TEY71545.1"/>
    </source>
</evidence>
<dbReference type="Proteomes" id="UP000297299">
    <property type="component" value="Unassembled WGS sequence"/>
</dbReference>
<keyword evidence="3" id="KW-1185">Reference proteome</keyword>
<evidence type="ECO:0000256" key="1">
    <source>
        <dbReference type="SAM" id="SignalP"/>
    </source>
</evidence>
<keyword evidence="1" id="KW-0732">Signal</keyword>
<evidence type="ECO:0000313" key="3">
    <source>
        <dbReference type="Proteomes" id="UP000297299"/>
    </source>
</evidence>
<sequence length="125" mass="14126">MKSQAQLLTILPILVLPSNACLTVVSQWLIVGWQGIVVDNSWPRCSNQWVPTDVVPDETTVMNLSLTGCEDGYSATIFIKTGPNAQSKLIEYKTPFKTFGPYDMGATEDPYTDRTLQYKWMRTWC</sequence>
<feature type="chain" id="PRO_5021352235" description="Secreted protein" evidence="1">
    <location>
        <begin position="21"/>
        <end position="125"/>
    </location>
</feature>
<dbReference type="OrthoDB" id="3443614at2759"/>
<organism evidence="2 3">
    <name type="scientific">Botryotinia calthae</name>
    <dbReference type="NCBI Taxonomy" id="38488"/>
    <lineage>
        <taxon>Eukaryota</taxon>
        <taxon>Fungi</taxon>
        <taxon>Dikarya</taxon>
        <taxon>Ascomycota</taxon>
        <taxon>Pezizomycotina</taxon>
        <taxon>Leotiomycetes</taxon>
        <taxon>Helotiales</taxon>
        <taxon>Sclerotiniaceae</taxon>
        <taxon>Botryotinia</taxon>
    </lineage>
</organism>
<accession>A0A4Y8D6Z3</accession>
<dbReference type="EMBL" id="PHWZ01000091">
    <property type="protein sequence ID" value="TEY71545.1"/>
    <property type="molecule type" value="Genomic_DNA"/>
</dbReference>
<feature type="signal peptide" evidence="1">
    <location>
        <begin position="1"/>
        <end position="20"/>
    </location>
</feature>
<proteinExistence type="predicted"/>
<evidence type="ECO:0008006" key="4">
    <source>
        <dbReference type="Google" id="ProtNLM"/>
    </source>
</evidence>